<name>A0A7M7QJR1_NASVI</name>
<dbReference type="KEGG" id="nvi:116417639"/>
<dbReference type="Gene3D" id="1.25.40.20">
    <property type="entry name" value="Ankyrin repeat-containing domain"/>
    <property type="match status" value="1"/>
</dbReference>
<evidence type="ECO:0000256" key="3">
    <source>
        <dbReference type="PROSITE-ProRule" id="PRU00023"/>
    </source>
</evidence>
<accession>A0A7M7QJR1</accession>
<reference evidence="4" key="1">
    <citation type="submission" date="2021-01" db="UniProtKB">
        <authorList>
            <consortium name="EnsemblMetazoa"/>
        </authorList>
    </citation>
    <scope>IDENTIFICATION</scope>
</reference>
<dbReference type="AlphaFoldDB" id="A0A7M7QJR1"/>
<dbReference type="InterPro" id="IPR051637">
    <property type="entry name" value="Ank_repeat_dom-contain_49"/>
</dbReference>
<dbReference type="PANTHER" id="PTHR24180:SF45">
    <property type="entry name" value="POLY [ADP-RIBOSE] POLYMERASE TANKYRASE"/>
    <property type="match status" value="1"/>
</dbReference>
<evidence type="ECO:0000256" key="1">
    <source>
        <dbReference type="ARBA" id="ARBA00022737"/>
    </source>
</evidence>
<dbReference type="SUPFAM" id="SSF48403">
    <property type="entry name" value="Ankyrin repeat"/>
    <property type="match status" value="1"/>
</dbReference>
<sequence>MLSNYKYQCVDSSDYMLYLFVKAGEVKRARSVLTKICRSRSLPSGQVKELLHAAVQTNDKAMVQLILDQRPVLSRESPNEEFSVLWTAVFFNYHNSAELLLRSGADINERIGPGTPYDKESTILHVLLQKIASNLNKKLIRLVVELGADLEARDSMGRTPLHIATIMGCVRFVDLFIQRGADVNAVDDRNETALFTAVKMRKAEKLVSLLISHGIDISLSNKYGMNILHHLACVSTEFVDIARSLIQKGVSLHQREAQHRYQPIHTAAMNGKNGLIELYVAHGANVNAQAKNGKFPLYLATKAELPETVELLLELGAKVELRTRYGRTALHSACYNRQESCIRILLSAGADILAEDDAGYSPFSLIDNPNVTCGCTRRMVKEMALIKTLRPGVEVKDEKLIQEKQKLWDYYQECLREIASMKARRFIRTCAFFDMLTKNHRAIGYLMLNPEFKRNFSRYDLNHEFPIYSEHLLRAFGHAEYCYHIIIEQEESIDEAAFGRLPYPIVRRLAHYVCPRHIFRDIEEVE</sequence>
<organism evidence="4 5">
    <name type="scientific">Nasonia vitripennis</name>
    <name type="common">Parasitic wasp</name>
    <dbReference type="NCBI Taxonomy" id="7425"/>
    <lineage>
        <taxon>Eukaryota</taxon>
        <taxon>Metazoa</taxon>
        <taxon>Ecdysozoa</taxon>
        <taxon>Arthropoda</taxon>
        <taxon>Hexapoda</taxon>
        <taxon>Insecta</taxon>
        <taxon>Pterygota</taxon>
        <taxon>Neoptera</taxon>
        <taxon>Endopterygota</taxon>
        <taxon>Hymenoptera</taxon>
        <taxon>Apocrita</taxon>
        <taxon>Proctotrupomorpha</taxon>
        <taxon>Chalcidoidea</taxon>
        <taxon>Pteromalidae</taxon>
        <taxon>Pteromalinae</taxon>
        <taxon>Nasonia</taxon>
    </lineage>
</organism>
<dbReference type="PANTHER" id="PTHR24180">
    <property type="entry name" value="CYCLIN-DEPENDENT KINASE INHIBITOR 2C-RELATED"/>
    <property type="match status" value="1"/>
</dbReference>
<feature type="repeat" description="ANK" evidence="3">
    <location>
        <begin position="325"/>
        <end position="357"/>
    </location>
</feature>
<keyword evidence="5" id="KW-1185">Reference proteome</keyword>
<keyword evidence="2 3" id="KW-0040">ANK repeat</keyword>
<feature type="repeat" description="ANK" evidence="3">
    <location>
        <begin position="156"/>
        <end position="188"/>
    </location>
</feature>
<dbReference type="GeneID" id="116417639"/>
<dbReference type="InterPro" id="IPR002110">
    <property type="entry name" value="Ankyrin_rpt"/>
</dbReference>
<keyword evidence="1" id="KW-0677">Repeat</keyword>
<feature type="repeat" description="ANK" evidence="3">
    <location>
        <begin position="189"/>
        <end position="222"/>
    </location>
</feature>
<evidence type="ECO:0000313" key="5">
    <source>
        <dbReference type="Proteomes" id="UP000002358"/>
    </source>
</evidence>
<feature type="repeat" description="ANK" evidence="3">
    <location>
        <begin position="259"/>
        <end position="291"/>
    </location>
</feature>
<dbReference type="PRINTS" id="PR01415">
    <property type="entry name" value="ANKYRIN"/>
</dbReference>
<protein>
    <recommendedName>
        <fullName evidence="6">Ankyrin repeat protein</fullName>
    </recommendedName>
</protein>
<dbReference type="RefSeq" id="XP_031787640.1">
    <property type="nucleotide sequence ID" value="XM_031931780.2"/>
</dbReference>
<evidence type="ECO:0008006" key="6">
    <source>
        <dbReference type="Google" id="ProtNLM"/>
    </source>
</evidence>
<dbReference type="PROSITE" id="PS50088">
    <property type="entry name" value="ANK_REPEAT"/>
    <property type="match status" value="5"/>
</dbReference>
<dbReference type="Pfam" id="PF12796">
    <property type="entry name" value="Ank_2"/>
    <property type="match status" value="2"/>
</dbReference>
<dbReference type="SMR" id="A0A7M7QJR1"/>
<evidence type="ECO:0000256" key="2">
    <source>
        <dbReference type="ARBA" id="ARBA00023043"/>
    </source>
</evidence>
<proteinExistence type="predicted"/>
<dbReference type="OrthoDB" id="539213at2759"/>
<dbReference type="SMART" id="SM00248">
    <property type="entry name" value="ANK"/>
    <property type="match status" value="9"/>
</dbReference>
<evidence type="ECO:0000313" key="4">
    <source>
        <dbReference type="EnsemblMetazoa" id="XP_031787640"/>
    </source>
</evidence>
<dbReference type="EnsemblMetazoa" id="XM_031931780">
    <property type="protein sequence ID" value="XP_031787640"/>
    <property type="gene ID" value="LOC116417639"/>
</dbReference>
<feature type="repeat" description="ANK" evidence="3">
    <location>
        <begin position="292"/>
        <end position="324"/>
    </location>
</feature>
<dbReference type="InterPro" id="IPR036770">
    <property type="entry name" value="Ankyrin_rpt-contain_sf"/>
</dbReference>
<dbReference type="InParanoid" id="A0A7M7QJR1"/>
<dbReference type="PROSITE" id="PS50297">
    <property type="entry name" value="ANK_REP_REGION"/>
    <property type="match status" value="4"/>
</dbReference>
<dbReference type="Proteomes" id="UP000002358">
    <property type="component" value="Chromosome 5"/>
</dbReference>